<proteinExistence type="predicted"/>
<protein>
    <submittedName>
        <fullName evidence="2">Uncharacterized protein</fullName>
    </submittedName>
</protein>
<comment type="caution">
    <text evidence="2">The sequence shown here is derived from an EMBL/GenBank/DDBJ whole genome shotgun (WGS) entry which is preliminary data.</text>
</comment>
<feature type="region of interest" description="Disordered" evidence="1">
    <location>
        <begin position="1"/>
        <end position="36"/>
    </location>
</feature>
<sequence length="462" mass="49227">MAGAMRGGEPAEAPCTAAQSGCRPRHGRRPARTRAVPRRRLRPPVHAAKLFRPFLARISLPARGGWLGLGAVARGGGRCGGVADDEFGFVEEFFGGGVGAVDLVGEEGDGGAGHGFDGLAQGGQGWVGVVHEGGVVVADDGQVVGDGESLASGGADGAEGEDVAAADERGDAGGEQFGGDGLAALEGEERIADRMRLLRPGTPVGQRGEGGRLAARGGVVGGAHHQPDPGVAQRRQMRVRLLDRRHVVRRHLRETAVVDGGVQQHHGHVARSEGRALVLGEAAAEDDAGDLLVQQHRHVLRLGQPARRPGAEHWREAELHQRTAGDLRQRREDRVLQLGQHQTHQPRPDPPQLRGPLVAQHIERRQHRLPRRVRHPGPAVQNPAHRRLADPDLLGHLHEFAYHERTISAVRCRISALFLQSFQAVMTGSYGFCVNVFPHCVPGAGDVTCASPRGRPTPPPPS</sequence>
<reference evidence="2" key="1">
    <citation type="submission" date="2021-05" db="EMBL/GenBank/DDBJ databases">
        <authorList>
            <person name="Arsene-Ploetze F."/>
        </authorList>
    </citation>
    <scope>NUCLEOTIDE SEQUENCE</scope>
    <source>
        <strain evidence="2">DSM 42138</strain>
    </source>
</reference>
<dbReference type="EMBL" id="CAJSLV010000068">
    <property type="protein sequence ID" value="CAG6395933.1"/>
    <property type="molecule type" value="Genomic_DNA"/>
</dbReference>
<dbReference type="AlphaFoldDB" id="A0A9W4GTM0"/>
<name>A0A9W4GTM0_9ACTN</name>
<gene>
    <name evidence="2" type="ORF">SCOCK_380010</name>
</gene>
<dbReference type="Proteomes" id="UP001152519">
    <property type="component" value="Unassembled WGS sequence"/>
</dbReference>
<evidence type="ECO:0000256" key="1">
    <source>
        <dbReference type="SAM" id="MobiDB-lite"/>
    </source>
</evidence>
<evidence type="ECO:0000313" key="2">
    <source>
        <dbReference type="EMBL" id="CAG6395933.1"/>
    </source>
</evidence>
<feature type="region of interest" description="Disordered" evidence="1">
    <location>
        <begin position="146"/>
        <end position="181"/>
    </location>
</feature>
<evidence type="ECO:0000313" key="3">
    <source>
        <dbReference type="Proteomes" id="UP001152519"/>
    </source>
</evidence>
<organism evidence="2 3">
    <name type="scientific">Actinacidiphila cocklensis</name>
    <dbReference type="NCBI Taxonomy" id="887465"/>
    <lineage>
        <taxon>Bacteria</taxon>
        <taxon>Bacillati</taxon>
        <taxon>Actinomycetota</taxon>
        <taxon>Actinomycetes</taxon>
        <taxon>Kitasatosporales</taxon>
        <taxon>Streptomycetaceae</taxon>
        <taxon>Actinacidiphila</taxon>
    </lineage>
</organism>
<keyword evidence="3" id="KW-1185">Reference proteome</keyword>
<feature type="compositionally biased region" description="Basic residues" evidence="1">
    <location>
        <begin position="23"/>
        <end position="36"/>
    </location>
</feature>
<accession>A0A9W4GTM0</accession>